<evidence type="ECO:0000256" key="1">
    <source>
        <dbReference type="ARBA" id="ARBA00005952"/>
    </source>
</evidence>
<dbReference type="InterPro" id="IPR035926">
    <property type="entry name" value="NusB-like_sf"/>
</dbReference>
<dbReference type="GO" id="GO:0005829">
    <property type="term" value="C:cytosol"/>
    <property type="evidence" value="ECO:0007669"/>
    <property type="project" value="TreeGrafter"/>
</dbReference>
<reference evidence="7 8" key="1">
    <citation type="journal article" date="2016" name="Nat. Biotechnol.">
        <title>Measurement of bacterial replication rates in microbial communities.</title>
        <authorList>
            <person name="Brown C.T."/>
            <person name="Olm M.R."/>
            <person name="Thomas B.C."/>
            <person name="Banfield J.F."/>
        </authorList>
    </citation>
    <scope>NUCLEOTIDE SEQUENCE [LARGE SCALE GENOMIC DNA]</scope>
    <source>
        <strain evidence="7">CAG:67_53_122</strain>
    </source>
</reference>
<dbReference type="GO" id="GO:0003723">
    <property type="term" value="F:RNA binding"/>
    <property type="evidence" value="ECO:0007669"/>
    <property type="project" value="UniProtKB-KW"/>
</dbReference>
<dbReference type="SUPFAM" id="SSF48013">
    <property type="entry name" value="NusB-like"/>
    <property type="match status" value="1"/>
</dbReference>
<comment type="similarity">
    <text evidence="1">Belongs to the NusB family.</text>
</comment>
<evidence type="ECO:0000256" key="5">
    <source>
        <dbReference type="ARBA" id="ARBA00023163"/>
    </source>
</evidence>
<dbReference type="Proteomes" id="UP000187417">
    <property type="component" value="Unassembled WGS sequence"/>
</dbReference>
<protein>
    <submittedName>
        <fullName evidence="7">Transcription termination factor</fullName>
    </submittedName>
</protein>
<feature type="domain" description="NusB/RsmB/TIM44" evidence="6">
    <location>
        <begin position="201"/>
        <end position="295"/>
    </location>
</feature>
<keyword evidence="3" id="KW-0694">RNA-binding</keyword>
<sequence length="312" mass="36034">MLSRRQLRIKAIKALYAHLKSDSDNMIASEKNMMNSIDKTYDLYFQMMTLPVELAHYAQQRQELAKQKKLPTYEDLHPNTRFIDNAVIRMIADSDTVNDRMAARKLGWSKYPELIRTLYNQLAATDYFQAYMSASESSFKADAALLATFFEKELQDCPMLDDVLEEQSILWSDDLGFVLTLVIRTISNMRQSHADVKMLPEFKSDEDAEFVKTLFEKTLINYNERLEYIEKFTRNWDVERIVFMDNLIMATAITELVSFPSIPVKVTLDEYIDIAKFYSTPGSSTFINGVLDKIVEALTEEGKLKKTGRGLI</sequence>
<gene>
    <name evidence="7" type="ORF">BHV66_07460</name>
</gene>
<evidence type="ECO:0000313" key="7">
    <source>
        <dbReference type="EMBL" id="OKY93912.1"/>
    </source>
</evidence>
<dbReference type="PANTHER" id="PTHR11078">
    <property type="entry name" value="N UTILIZATION SUBSTANCE PROTEIN B-RELATED"/>
    <property type="match status" value="1"/>
</dbReference>
<dbReference type="InterPro" id="IPR011605">
    <property type="entry name" value="NusB_fam"/>
</dbReference>
<dbReference type="GO" id="GO:0006353">
    <property type="term" value="P:DNA-templated transcription termination"/>
    <property type="evidence" value="ECO:0007669"/>
    <property type="project" value="InterPro"/>
</dbReference>
<accession>A0A1Q6F5H6</accession>
<dbReference type="RefSeq" id="WP_004327833.1">
    <property type="nucleotide sequence ID" value="NZ_BAAFKT010000006.1"/>
</dbReference>
<keyword evidence="4" id="KW-0805">Transcription regulation</keyword>
<keyword evidence="5" id="KW-0804">Transcription</keyword>
<evidence type="ECO:0000256" key="2">
    <source>
        <dbReference type="ARBA" id="ARBA00022814"/>
    </source>
</evidence>
<keyword evidence="2" id="KW-0889">Transcription antitermination</keyword>
<dbReference type="GO" id="GO:0031564">
    <property type="term" value="P:transcription antitermination"/>
    <property type="evidence" value="ECO:0007669"/>
    <property type="project" value="UniProtKB-KW"/>
</dbReference>
<name>A0A1Q6F5H6_9BACT</name>
<dbReference type="Pfam" id="PF01029">
    <property type="entry name" value="NusB"/>
    <property type="match status" value="1"/>
</dbReference>
<proteinExistence type="inferred from homology"/>
<dbReference type="PANTHER" id="PTHR11078:SF3">
    <property type="entry name" value="ANTITERMINATION NUSB DOMAIN-CONTAINING PROTEIN"/>
    <property type="match status" value="1"/>
</dbReference>
<evidence type="ECO:0000256" key="3">
    <source>
        <dbReference type="ARBA" id="ARBA00022884"/>
    </source>
</evidence>
<evidence type="ECO:0000256" key="4">
    <source>
        <dbReference type="ARBA" id="ARBA00023015"/>
    </source>
</evidence>
<dbReference type="Gene3D" id="1.10.940.10">
    <property type="entry name" value="NusB-like"/>
    <property type="match status" value="1"/>
</dbReference>
<dbReference type="EMBL" id="MNQH01000031">
    <property type="protein sequence ID" value="OKY93912.1"/>
    <property type="molecule type" value="Genomic_DNA"/>
</dbReference>
<dbReference type="AlphaFoldDB" id="A0A1Q6F5H6"/>
<organism evidence="7 8">
    <name type="scientific">Alistipes putredinis</name>
    <dbReference type="NCBI Taxonomy" id="28117"/>
    <lineage>
        <taxon>Bacteria</taxon>
        <taxon>Pseudomonadati</taxon>
        <taxon>Bacteroidota</taxon>
        <taxon>Bacteroidia</taxon>
        <taxon>Bacteroidales</taxon>
        <taxon>Rikenellaceae</taxon>
        <taxon>Alistipes</taxon>
    </lineage>
</organism>
<evidence type="ECO:0000259" key="6">
    <source>
        <dbReference type="Pfam" id="PF01029"/>
    </source>
</evidence>
<dbReference type="InterPro" id="IPR006027">
    <property type="entry name" value="NusB_RsmB_TIM44"/>
</dbReference>
<evidence type="ECO:0000313" key="8">
    <source>
        <dbReference type="Proteomes" id="UP000187417"/>
    </source>
</evidence>
<dbReference type="GeneID" id="73802364"/>
<comment type="caution">
    <text evidence="7">The sequence shown here is derived from an EMBL/GenBank/DDBJ whole genome shotgun (WGS) entry which is preliminary data.</text>
</comment>
<dbReference type="STRING" id="28117.BHV66_07460"/>